<dbReference type="SUPFAM" id="SSF54427">
    <property type="entry name" value="NTF2-like"/>
    <property type="match status" value="1"/>
</dbReference>
<evidence type="ECO:0000313" key="2">
    <source>
        <dbReference type="Proteomes" id="UP000310108"/>
    </source>
</evidence>
<dbReference type="AlphaFoldDB" id="A0A4U6X3S7"/>
<gene>
    <name evidence="1" type="ORF">CTA1_7198</name>
</gene>
<accession>A0A4U6X3S7</accession>
<name>A0A4U6X3S7_9PEZI</name>
<reference evidence="1 2" key="1">
    <citation type="journal article" date="2019" name="PLoS ONE">
        <title>Comparative genome analysis indicates high evolutionary potential of pathogenicity genes in Colletotrichum tanaceti.</title>
        <authorList>
            <person name="Lelwala R.V."/>
            <person name="Korhonen P.K."/>
            <person name="Young N.D."/>
            <person name="Scott J.B."/>
            <person name="Ades P.A."/>
            <person name="Gasser R.B."/>
            <person name="Taylor P.W.J."/>
        </authorList>
    </citation>
    <scope>NUCLEOTIDE SEQUENCE [LARGE SCALE GENOMIC DNA]</scope>
    <source>
        <strain evidence="1">BRIP57314</strain>
    </source>
</reference>
<evidence type="ECO:0000313" key="1">
    <source>
        <dbReference type="EMBL" id="TKW50022.1"/>
    </source>
</evidence>
<protein>
    <recommendedName>
        <fullName evidence="3">SnoaL-like domain-containing protein</fullName>
    </recommendedName>
</protein>
<comment type="caution">
    <text evidence="1">The sequence shown here is derived from an EMBL/GenBank/DDBJ whole genome shotgun (WGS) entry which is preliminary data.</text>
</comment>
<dbReference type="InterPro" id="IPR032710">
    <property type="entry name" value="NTF2-like_dom_sf"/>
</dbReference>
<organism evidence="1 2">
    <name type="scientific">Colletotrichum tanaceti</name>
    <dbReference type="NCBI Taxonomy" id="1306861"/>
    <lineage>
        <taxon>Eukaryota</taxon>
        <taxon>Fungi</taxon>
        <taxon>Dikarya</taxon>
        <taxon>Ascomycota</taxon>
        <taxon>Pezizomycotina</taxon>
        <taxon>Sordariomycetes</taxon>
        <taxon>Hypocreomycetidae</taxon>
        <taxon>Glomerellales</taxon>
        <taxon>Glomerellaceae</taxon>
        <taxon>Colletotrichum</taxon>
        <taxon>Colletotrichum destructivum species complex</taxon>
    </lineage>
</organism>
<dbReference type="EMBL" id="PJEX01000449">
    <property type="protein sequence ID" value="TKW50022.1"/>
    <property type="molecule type" value="Genomic_DNA"/>
</dbReference>
<evidence type="ECO:0008006" key="3">
    <source>
        <dbReference type="Google" id="ProtNLM"/>
    </source>
</evidence>
<proteinExistence type="predicted"/>
<dbReference type="Proteomes" id="UP000310108">
    <property type="component" value="Unassembled WGS sequence"/>
</dbReference>
<dbReference type="OrthoDB" id="4821587at2759"/>
<keyword evidence="2" id="KW-1185">Reference proteome</keyword>
<sequence>MDTSSQEEFNRFVAEMGGDSQDTLLRPALETNFKNILTSLDNNDINICLGSFTDDITLVVDTKSPGGICKGKEELISHFQDDHAIFPEITTIPIAIIVDRGRITCYAEKYFIYEDESGLMRTTLIICDLDDSHLIQRMEFRKVKEDLEFGESEGDDMQQKSRGMATKMAIQYGM</sequence>